<accession>A0ACC3DTD1</accession>
<keyword evidence="2" id="KW-1185">Reference proteome</keyword>
<dbReference type="Proteomes" id="UP001186974">
    <property type="component" value="Unassembled WGS sequence"/>
</dbReference>
<reference evidence="1" key="1">
    <citation type="submission" date="2024-09" db="EMBL/GenBank/DDBJ databases">
        <title>Black Yeasts Isolated from many extreme environments.</title>
        <authorList>
            <person name="Coleine C."/>
            <person name="Stajich J.E."/>
            <person name="Selbmann L."/>
        </authorList>
    </citation>
    <scope>NUCLEOTIDE SEQUENCE</scope>
    <source>
        <strain evidence="1">CCFEE 5737</strain>
    </source>
</reference>
<proteinExistence type="predicted"/>
<dbReference type="EMBL" id="JAWDJW010000774">
    <property type="protein sequence ID" value="KAK3080039.1"/>
    <property type="molecule type" value="Genomic_DNA"/>
</dbReference>
<feature type="non-terminal residue" evidence="1">
    <location>
        <position position="1"/>
    </location>
</feature>
<organism evidence="1 2">
    <name type="scientific">Coniosporium uncinatum</name>
    <dbReference type="NCBI Taxonomy" id="93489"/>
    <lineage>
        <taxon>Eukaryota</taxon>
        <taxon>Fungi</taxon>
        <taxon>Dikarya</taxon>
        <taxon>Ascomycota</taxon>
        <taxon>Pezizomycotina</taxon>
        <taxon>Dothideomycetes</taxon>
        <taxon>Dothideomycetes incertae sedis</taxon>
        <taxon>Coniosporium</taxon>
    </lineage>
</organism>
<name>A0ACC3DTD1_9PEZI</name>
<evidence type="ECO:0000313" key="2">
    <source>
        <dbReference type="Proteomes" id="UP001186974"/>
    </source>
</evidence>
<protein>
    <submittedName>
        <fullName evidence="1">Uncharacterized protein</fullName>
    </submittedName>
</protein>
<sequence length="272" mass="30676">VSEAELMTTATGSIAAAKRVVQDRVRVDVIFEETSKEALSGAPTGTEAERTKPSLEEPLHSIVMKSRNRPRKPSSELTLENEEAKFHEIMAKARKIAEEKADQDRILRQAMLPKPVAQKLPSRRLAAHRKAPCKHRMRINSKSLTLNIDDEGFLGEEIFDHIAIRHRHQREGLVRSRLSVEYFGRSRHDNDDDSMAPRTPSKAFDGKKLFGPLSSKFFHRSSGKRGGSGERDRTMSCEHADSLCSSSEDKKAELPEYVVESSVLDRRMESVK</sequence>
<comment type="caution">
    <text evidence="1">The sequence shown here is derived from an EMBL/GenBank/DDBJ whole genome shotgun (WGS) entry which is preliminary data.</text>
</comment>
<gene>
    <name evidence="1" type="ORF">LTS18_003276</name>
</gene>
<evidence type="ECO:0000313" key="1">
    <source>
        <dbReference type="EMBL" id="KAK3080039.1"/>
    </source>
</evidence>